<proteinExistence type="predicted"/>
<name>A0AAE4K467_9BURK</name>
<dbReference type="AlphaFoldDB" id="A0AAE4K467"/>
<accession>A0AAE4K467</accession>
<reference evidence="1" key="1">
    <citation type="submission" date="2023-02" db="EMBL/GenBank/DDBJ databases">
        <title>Description of Herbaspirillum huttiense subsp. nephrolepsisexaltata and Herbaspirillum huttiense subsp. lycopersicon.</title>
        <authorList>
            <person name="Poudel M."/>
            <person name="Sharma A."/>
            <person name="Goss E."/>
            <person name="Tapia J.H."/>
            <person name="Harmon C.M."/>
            <person name="Jones J.B."/>
        </authorList>
    </citation>
    <scope>NUCLEOTIDE SEQUENCE</scope>
    <source>
        <strain evidence="1">NC40101</strain>
    </source>
</reference>
<gene>
    <name evidence="1" type="ORF">RJN63_13020</name>
</gene>
<sequence length="118" mass="12979">MAITTTSVSITKRRGRTPTSLKSVFSTARNRPTALHVVTVLFRGESEEGDDVISQALFWRTSNDAEASLTSIIEEAKSAKSHLEIVDILYGNTLKSGLYIILCKRTIGRKLSPCPEPQ</sequence>
<evidence type="ECO:0000313" key="1">
    <source>
        <dbReference type="EMBL" id="MDT0337759.1"/>
    </source>
</evidence>
<comment type="caution">
    <text evidence="1">The sequence shown here is derived from an EMBL/GenBank/DDBJ whole genome shotgun (WGS) entry which is preliminary data.</text>
</comment>
<protein>
    <submittedName>
        <fullName evidence="1">Uncharacterized protein</fullName>
    </submittedName>
</protein>
<dbReference type="EMBL" id="JAVRAA010000005">
    <property type="protein sequence ID" value="MDT0337759.1"/>
    <property type="molecule type" value="Genomic_DNA"/>
</dbReference>
<organism evidence="1">
    <name type="scientific">Herbaspirillum huttiense subsp. nephrolepidis</name>
    <dbReference type="NCBI Taxonomy" id="3075126"/>
    <lineage>
        <taxon>Bacteria</taxon>
        <taxon>Pseudomonadati</taxon>
        <taxon>Pseudomonadota</taxon>
        <taxon>Betaproteobacteria</taxon>
        <taxon>Burkholderiales</taxon>
        <taxon>Oxalobacteraceae</taxon>
        <taxon>Herbaspirillum</taxon>
    </lineage>
</organism>
<dbReference type="RefSeq" id="WP_310839144.1">
    <property type="nucleotide sequence ID" value="NZ_JAVLSM010000029.1"/>
</dbReference>